<evidence type="ECO:0000256" key="3">
    <source>
        <dbReference type="ARBA" id="ARBA00022692"/>
    </source>
</evidence>
<keyword evidence="3 6" id="KW-0812">Transmembrane</keyword>
<dbReference type="Gene3D" id="1.20.1250.20">
    <property type="entry name" value="MFS general substrate transporter like domains"/>
    <property type="match status" value="1"/>
</dbReference>
<dbReference type="GO" id="GO:0016324">
    <property type="term" value="C:apical plasma membrane"/>
    <property type="evidence" value="ECO:0007669"/>
    <property type="project" value="TreeGrafter"/>
</dbReference>
<dbReference type="Proteomes" id="UP001432027">
    <property type="component" value="Unassembled WGS sequence"/>
</dbReference>
<evidence type="ECO:0000256" key="1">
    <source>
        <dbReference type="ARBA" id="ARBA00004370"/>
    </source>
</evidence>
<name>A0AAV5UDI7_9BILA</name>
<evidence type="ECO:0000256" key="4">
    <source>
        <dbReference type="ARBA" id="ARBA00022989"/>
    </source>
</evidence>
<feature type="non-terminal residue" evidence="7">
    <location>
        <position position="1"/>
    </location>
</feature>
<accession>A0AAV5UDI7</accession>
<dbReference type="SUPFAM" id="SSF103473">
    <property type="entry name" value="MFS general substrate transporter"/>
    <property type="match status" value="1"/>
</dbReference>
<reference evidence="7" key="1">
    <citation type="submission" date="2023-10" db="EMBL/GenBank/DDBJ databases">
        <title>Genome assembly of Pristionchus species.</title>
        <authorList>
            <person name="Yoshida K."/>
            <person name="Sommer R.J."/>
        </authorList>
    </citation>
    <scope>NUCLEOTIDE SEQUENCE</scope>
    <source>
        <strain evidence="7">RS0144</strain>
    </source>
</reference>
<comment type="caution">
    <text evidence="7">The sequence shown here is derived from an EMBL/GenBank/DDBJ whole genome shotgun (WGS) entry which is preliminary data.</text>
</comment>
<evidence type="ECO:0000313" key="8">
    <source>
        <dbReference type="Proteomes" id="UP001432027"/>
    </source>
</evidence>
<dbReference type="GO" id="GO:0005366">
    <property type="term" value="F:myo-inositol:proton symporter activity"/>
    <property type="evidence" value="ECO:0007669"/>
    <property type="project" value="TreeGrafter"/>
</dbReference>
<keyword evidence="5 6" id="KW-0472">Membrane</keyword>
<keyword evidence="2" id="KW-0813">Transport</keyword>
<keyword evidence="4 6" id="KW-1133">Transmembrane helix</keyword>
<dbReference type="InterPro" id="IPR050814">
    <property type="entry name" value="Myo-inositol_Transporter"/>
</dbReference>
<evidence type="ECO:0000256" key="2">
    <source>
        <dbReference type="ARBA" id="ARBA00022448"/>
    </source>
</evidence>
<dbReference type="AlphaFoldDB" id="A0AAV5UDI7"/>
<feature type="transmembrane region" description="Helical" evidence="6">
    <location>
        <begin position="47"/>
        <end position="70"/>
    </location>
</feature>
<dbReference type="PANTHER" id="PTHR48020">
    <property type="entry name" value="PROTON MYO-INOSITOL COTRANSPORTER"/>
    <property type="match status" value="1"/>
</dbReference>
<proteinExistence type="predicted"/>
<dbReference type="InterPro" id="IPR036259">
    <property type="entry name" value="MFS_trans_sf"/>
</dbReference>
<evidence type="ECO:0008006" key="9">
    <source>
        <dbReference type="Google" id="ProtNLM"/>
    </source>
</evidence>
<dbReference type="InterPro" id="IPR005828">
    <property type="entry name" value="MFS_sugar_transport-like"/>
</dbReference>
<protein>
    <recommendedName>
        <fullName evidence="9">Major facilitator superfamily (MFS) profile domain-containing protein</fullName>
    </recommendedName>
</protein>
<keyword evidence="8" id="KW-1185">Reference proteome</keyword>
<gene>
    <name evidence="7" type="ORF">PENTCL1PPCAC_27116</name>
</gene>
<feature type="transmembrane region" description="Helical" evidence="6">
    <location>
        <begin position="19"/>
        <end position="40"/>
    </location>
</feature>
<evidence type="ECO:0000313" key="7">
    <source>
        <dbReference type="EMBL" id="GMT04942.1"/>
    </source>
</evidence>
<dbReference type="EMBL" id="BTSX01000006">
    <property type="protein sequence ID" value="GMT04942.1"/>
    <property type="molecule type" value="Genomic_DNA"/>
</dbReference>
<sequence length="115" mass="12524">YYTGTIIRSAGVKDNHETIWISVGTSAVNFVCTFIPMAFIDKVGRRVLLIISVIGVILSLCAMGVAFLLINNVRKCQNQKIKCCDGINSFSGTDTSYCSGFSNCDFCVIDDNCGF</sequence>
<dbReference type="Pfam" id="PF00083">
    <property type="entry name" value="Sugar_tr"/>
    <property type="match status" value="1"/>
</dbReference>
<dbReference type="PANTHER" id="PTHR48020:SF12">
    <property type="entry name" value="PROTON MYO-INOSITOL COTRANSPORTER"/>
    <property type="match status" value="1"/>
</dbReference>
<evidence type="ECO:0000256" key="6">
    <source>
        <dbReference type="SAM" id="Phobius"/>
    </source>
</evidence>
<evidence type="ECO:0000256" key="5">
    <source>
        <dbReference type="ARBA" id="ARBA00023136"/>
    </source>
</evidence>
<organism evidence="7 8">
    <name type="scientific">Pristionchus entomophagus</name>
    <dbReference type="NCBI Taxonomy" id="358040"/>
    <lineage>
        <taxon>Eukaryota</taxon>
        <taxon>Metazoa</taxon>
        <taxon>Ecdysozoa</taxon>
        <taxon>Nematoda</taxon>
        <taxon>Chromadorea</taxon>
        <taxon>Rhabditida</taxon>
        <taxon>Rhabditina</taxon>
        <taxon>Diplogasteromorpha</taxon>
        <taxon>Diplogasteroidea</taxon>
        <taxon>Neodiplogasteridae</taxon>
        <taxon>Pristionchus</taxon>
    </lineage>
</organism>
<comment type="subcellular location">
    <subcellularLocation>
        <location evidence="1">Membrane</location>
    </subcellularLocation>
</comment>